<evidence type="ECO:0000313" key="1">
    <source>
        <dbReference type="EMBL" id="KAJ2892011.1"/>
    </source>
</evidence>
<dbReference type="EMBL" id="JANBVB010000836">
    <property type="protein sequence ID" value="KAJ2892011.1"/>
    <property type="molecule type" value="Genomic_DNA"/>
</dbReference>
<evidence type="ECO:0000313" key="2">
    <source>
        <dbReference type="Proteomes" id="UP001139981"/>
    </source>
</evidence>
<organism evidence="1 2">
    <name type="scientific">Coemansia aciculifera</name>
    <dbReference type="NCBI Taxonomy" id="417176"/>
    <lineage>
        <taxon>Eukaryota</taxon>
        <taxon>Fungi</taxon>
        <taxon>Fungi incertae sedis</taxon>
        <taxon>Zoopagomycota</taxon>
        <taxon>Kickxellomycotina</taxon>
        <taxon>Kickxellomycetes</taxon>
        <taxon>Kickxellales</taxon>
        <taxon>Kickxellaceae</taxon>
        <taxon>Coemansia</taxon>
    </lineage>
</organism>
<protein>
    <submittedName>
        <fullName evidence="1">Uncharacterized protein</fullName>
    </submittedName>
</protein>
<gene>
    <name evidence="1" type="ORF">IWW38_003385</name>
</gene>
<dbReference type="Proteomes" id="UP001139981">
    <property type="component" value="Unassembled WGS sequence"/>
</dbReference>
<sequence length="116" mass="12604">MMDSGGDQVIVVRDTQSSMVARSSFGLAGELSTGGIPLAQSTFLHHVPGLPLARPYSPVAAARISSPMPYHVFAPESKESLDENITHINRALNIDNDNDDEAYMEPTPKSVYYSPR</sequence>
<proteinExistence type="predicted"/>
<comment type="caution">
    <text evidence="1">The sequence shown here is derived from an EMBL/GenBank/DDBJ whole genome shotgun (WGS) entry which is preliminary data.</text>
</comment>
<keyword evidence="2" id="KW-1185">Reference proteome</keyword>
<reference evidence="1" key="1">
    <citation type="submission" date="2022-07" db="EMBL/GenBank/DDBJ databases">
        <title>Phylogenomic reconstructions and comparative analyses of Kickxellomycotina fungi.</title>
        <authorList>
            <person name="Reynolds N.K."/>
            <person name="Stajich J.E."/>
            <person name="Barry K."/>
            <person name="Grigoriev I.V."/>
            <person name="Crous P."/>
            <person name="Smith M.E."/>
        </authorList>
    </citation>
    <scope>NUCLEOTIDE SEQUENCE</scope>
    <source>
        <strain evidence="1">CBS 190363</strain>
    </source>
</reference>
<accession>A0ACC1M1L8</accession>
<name>A0ACC1M1L8_9FUNG</name>